<evidence type="ECO:0000256" key="1">
    <source>
        <dbReference type="SAM" id="Phobius"/>
    </source>
</evidence>
<dbReference type="PANTHER" id="PTHR40076">
    <property type="entry name" value="MEMBRANE PROTEIN-RELATED"/>
    <property type="match status" value="1"/>
</dbReference>
<sequence length="347" mass="37251">MYNAPMFGPPVFVNRKDLKRAAKEDLRTARPRVWKVTLVYLLLTSGLFLLLDLALSGSVLYGRNLLAALLTSTDPQQLLNVLAVSAAPVAVPVFFLQILLQLYAVVLEFGYCGYTLRRSRGEAASFRDLLGGFGMAGRVIVMNLIVLAFSLCWAFLVLVPVTLAVSFLMSLFLVGASIYATPEQLVGQLLVFYPVILVIFIAAALLILFLTLRYALAPFCLADRPDSGPLEAVRRSRALLGGRYGEIFKLVLSFLGWSILSAVLSGLVSGVCVAAGCLFFLSSGSLTALTAGIVAGEVLAFVLPLPLTIWLTGYRTGTLARYYCAISADVSQPSGGQPIPGGSSWPL</sequence>
<feature type="transmembrane region" description="Helical" evidence="1">
    <location>
        <begin position="81"/>
        <end position="107"/>
    </location>
</feature>
<feature type="transmembrane region" description="Helical" evidence="1">
    <location>
        <begin position="155"/>
        <end position="179"/>
    </location>
</feature>
<reference evidence="2" key="2">
    <citation type="submission" date="2021-09" db="EMBL/GenBank/DDBJ databases">
        <authorList>
            <person name="Gilroy R."/>
        </authorList>
    </citation>
    <scope>NUCLEOTIDE SEQUENCE</scope>
    <source>
        <strain evidence="2">CHK179-5677</strain>
    </source>
</reference>
<organism evidence="2 3">
    <name type="scientific">Pseudoflavonifractor capillosus</name>
    <dbReference type="NCBI Taxonomy" id="106588"/>
    <lineage>
        <taxon>Bacteria</taxon>
        <taxon>Bacillati</taxon>
        <taxon>Bacillota</taxon>
        <taxon>Clostridia</taxon>
        <taxon>Eubacteriales</taxon>
        <taxon>Oscillospiraceae</taxon>
        <taxon>Pseudoflavonifractor</taxon>
    </lineage>
</organism>
<gene>
    <name evidence="2" type="ORF">K8V01_03765</name>
</gene>
<keyword evidence="1" id="KW-1133">Transmembrane helix</keyword>
<comment type="caution">
    <text evidence="2">The sequence shown here is derived from an EMBL/GenBank/DDBJ whole genome shotgun (WGS) entry which is preliminary data.</text>
</comment>
<evidence type="ECO:0000313" key="2">
    <source>
        <dbReference type="EMBL" id="HJG86129.1"/>
    </source>
</evidence>
<evidence type="ECO:0000313" key="3">
    <source>
        <dbReference type="Proteomes" id="UP000760668"/>
    </source>
</evidence>
<feature type="transmembrane region" description="Helical" evidence="1">
    <location>
        <begin position="191"/>
        <end position="216"/>
    </location>
</feature>
<dbReference type="PANTHER" id="PTHR40076:SF1">
    <property type="entry name" value="MEMBRANE PROTEIN"/>
    <property type="match status" value="1"/>
</dbReference>
<dbReference type="EMBL" id="DYUC01000028">
    <property type="protein sequence ID" value="HJG86129.1"/>
    <property type="molecule type" value="Genomic_DNA"/>
</dbReference>
<protein>
    <submittedName>
        <fullName evidence="2">DUF975 family protein</fullName>
    </submittedName>
</protein>
<feature type="transmembrane region" description="Helical" evidence="1">
    <location>
        <begin position="128"/>
        <end position="149"/>
    </location>
</feature>
<name>A0A921MKG1_9FIRM</name>
<feature type="transmembrane region" description="Helical" evidence="1">
    <location>
        <begin position="288"/>
        <end position="311"/>
    </location>
</feature>
<keyword evidence="1" id="KW-0472">Membrane</keyword>
<reference evidence="2" key="1">
    <citation type="journal article" date="2021" name="PeerJ">
        <title>Extensive microbial diversity within the chicken gut microbiome revealed by metagenomics and culture.</title>
        <authorList>
            <person name="Gilroy R."/>
            <person name="Ravi A."/>
            <person name="Getino M."/>
            <person name="Pursley I."/>
            <person name="Horton D.L."/>
            <person name="Alikhan N.F."/>
            <person name="Baker D."/>
            <person name="Gharbi K."/>
            <person name="Hall N."/>
            <person name="Watson M."/>
            <person name="Adriaenssens E.M."/>
            <person name="Foster-Nyarko E."/>
            <person name="Jarju S."/>
            <person name="Secka A."/>
            <person name="Antonio M."/>
            <person name="Oren A."/>
            <person name="Chaudhuri R.R."/>
            <person name="La Ragione R."/>
            <person name="Hildebrand F."/>
            <person name="Pallen M.J."/>
        </authorList>
    </citation>
    <scope>NUCLEOTIDE SEQUENCE</scope>
    <source>
        <strain evidence="2">CHK179-5677</strain>
    </source>
</reference>
<dbReference type="RefSeq" id="WP_295369500.1">
    <property type="nucleotide sequence ID" value="NZ_DYUC01000028.1"/>
</dbReference>
<accession>A0A921MKG1</accession>
<feature type="transmembrane region" description="Helical" evidence="1">
    <location>
        <begin position="37"/>
        <end position="61"/>
    </location>
</feature>
<dbReference type="AlphaFoldDB" id="A0A921MKG1"/>
<dbReference type="Proteomes" id="UP000760668">
    <property type="component" value="Unassembled WGS sequence"/>
</dbReference>
<dbReference type="Pfam" id="PF06161">
    <property type="entry name" value="DUF975"/>
    <property type="match status" value="1"/>
</dbReference>
<feature type="transmembrane region" description="Helical" evidence="1">
    <location>
        <begin position="254"/>
        <end position="281"/>
    </location>
</feature>
<proteinExistence type="predicted"/>
<dbReference type="InterPro" id="IPR010380">
    <property type="entry name" value="DUF975"/>
</dbReference>
<keyword evidence="1" id="KW-0812">Transmembrane</keyword>